<name>N1R144_AEGTA</name>
<dbReference type="GO" id="GO:0003712">
    <property type="term" value="F:transcription coregulator activity"/>
    <property type="evidence" value="ECO:0007669"/>
    <property type="project" value="InterPro"/>
</dbReference>
<evidence type="ECO:0000256" key="4">
    <source>
        <dbReference type="ARBA" id="ARBA00023163"/>
    </source>
</evidence>
<sequence length="148" mass="15846">MDNAAPNSSSSAAATAAAVAAAAASGFGLGWRCRNALVAELDTMQKLAEGCNIQVPMEVVNLIDDGKNPDEFTRDVLNSCIAKNQITKGKTDAFKSLRKHLLEELEEAFPEDIEAYRQIRATSAAESKRLAQSQNVLPNGDSNVKAEH</sequence>
<evidence type="ECO:0000256" key="2">
    <source>
        <dbReference type="ARBA" id="ARBA00005389"/>
    </source>
</evidence>
<evidence type="ECO:0000256" key="6">
    <source>
        <dbReference type="RuleBase" id="RU364146"/>
    </source>
</evidence>
<evidence type="ECO:0000313" key="8">
    <source>
        <dbReference type="EnsemblPlants" id="EMT18148"/>
    </source>
</evidence>
<evidence type="ECO:0000256" key="7">
    <source>
        <dbReference type="SAM" id="MobiDB-lite"/>
    </source>
</evidence>
<keyword evidence="5 6" id="KW-0539">Nucleus</keyword>
<dbReference type="GO" id="GO:0045944">
    <property type="term" value="P:positive regulation of transcription by RNA polymerase II"/>
    <property type="evidence" value="ECO:0007669"/>
    <property type="project" value="TreeGrafter"/>
</dbReference>
<dbReference type="PANTHER" id="PTHR13345:SF14">
    <property type="entry name" value="MEDIATOR OF RNA POLYMERASE II TRANSCRIPTION SUBUNIT 10A-RELATED"/>
    <property type="match status" value="1"/>
</dbReference>
<evidence type="ECO:0000256" key="1">
    <source>
        <dbReference type="ARBA" id="ARBA00004123"/>
    </source>
</evidence>
<dbReference type="AlphaFoldDB" id="N1R144"/>
<organism evidence="8">
    <name type="scientific">Aegilops tauschii</name>
    <name type="common">Tausch's goatgrass</name>
    <name type="synonym">Aegilops squarrosa</name>
    <dbReference type="NCBI Taxonomy" id="37682"/>
    <lineage>
        <taxon>Eukaryota</taxon>
        <taxon>Viridiplantae</taxon>
        <taxon>Streptophyta</taxon>
        <taxon>Embryophyta</taxon>
        <taxon>Tracheophyta</taxon>
        <taxon>Spermatophyta</taxon>
        <taxon>Magnoliopsida</taxon>
        <taxon>Liliopsida</taxon>
        <taxon>Poales</taxon>
        <taxon>Poaceae</taxon>
        <taxon>BOP clade</taxon>
        <taxon>Pooideae</taxon>
        <taxon>Triticodae</taxon>
        <taxon>Triticeae</taxon>
        <taxon>Triticinae</taxon>
        <taxon>Aegilops</taxon>
    </lineage>
</organism>
<evidence type="ECO:0000256" key="3">
    <source>
        <dbReference type="ARBA" id="ARBA00023015"/>
    </source>
</evidence>
<dbReference type="EnsemblPlants" id="EMT18148">
    <property type="protein sequence ID" value="EMT18148"/>
    <property type="gene ID" value="F775_30990"/>
</dbReference>
<evidence type="ECO:0000256" key="5">
    <source>
        <dbReference type="ARBA" id="ARBA00023242"/>
    </source>
</evidence>
<dbReference type="Pfam" id="PF09748">
    <property type="entry name" value="Med10"/>
    <property type="match status" value="1"/>
</dbReference>
<comment type="subunit">
    <text evidence="6">Component of the Mediator complex.</text>
</comment>
<comment type="function">
    <text evidence="6">Component of the Mediator complex, a coactivator involved in the regulated transcription of nearly all RNA polymerase II-dependent genes. Mediator functions as a bridge to convey information from gene-specific regulatory proteins to the basal RNA polymerase II transcription machinery. Mediator is recruited to promoters by direct interactions with regulatory proteins and serves as a scaffold for the assembly of a functional preinitiation complex with RNA polymerase II and the general transcription factors.</text>
</comment>
<comment type="similarity">
    <text evidence="2 6">Belongs to the Mediator complex subunit 10 family.</text>
</comment>
<keyword evidence="6" id="KW-0010">Activator</keyword>
<keyword evidence="3 6" id="KW-0805">Transcription regulation</keyword>
<comment type="subcellular location">
    <subcellularLocation>
        <location evidence="1 6">Nucleus</location>
    </subcellularLocation>
</comment>
<dbReference type="GO" id="GO:0016592">
    <property type="term" value="C:mediator complex"/>
    <property type="evidence" value="ECO:0007669"/>
    <property type="project" value="InterPro"/>
</dbReference>
<accession>N1R144</accession>
<dbReference type="InterPro" id="IPR019145">
    <property type="entry name" value="Mediator_Med10"/>
</dbReference>
<feature type="compositionally biased region" description="Polar residues" evidence="7">
    <location>
        <begin position="129"/>
        <end position="142"/>
    </location>
</feature>
<dbReference type="PANTHER" id="PTHR13345">
    <property type="entry name" value="MEDIATOR OF RNA POLYMERASE II TRANSCRIPTION SUBUNIT 10"/>
    <property type="match status" value="1"/>
</dbReference>
<gene>
    <name evidence="6" type="primary">MED10</name>
</gene>
<protein>
    <recommendedName>
        <fullName evidence="6">Mediator of RNA polymerase II transcription subunit 10</fullName>
    </recommendedName>
    <alternativeName>
        <fullName evidence="6">Mediator complex subunit 10</fullName>
    </alternativeName>
</protein>
<reference evidence="8" key="1">
    <citation type="submission" date="2015-06" db="UniProtKB">
        <authorList>
            <consortium name="EnsemblPlants"/>
        </authorList>
    </citation>
    <scope>IDENTIFICATION</scope>
</reference>
<feature type="region of interest" description="Disordered" evidence="7">
    <location>
        <begin position="129"/>
        <end position="148"/>
    </location>
</feature>
<keyword evidence="4 6" id="KW-0804">Transcription</keyword>
<proteinExistence type="inferred from homology"/>